<evidence type="ECO:0000259" key="8">
    <source>
        <dbReference type="PROSITE" id="PS51297"/>
    </source>
</evidence>
<dbReference type="InterPro" id="IPR002487">
    <property type="entry name" value="TF_Kbox"/>
</dbReference>
<keyword evidence="5" id="KW-0539">Nucleus</keyword>
<dbReference type="EMBL" id="JACTNZ010000003">
    <property type="protein sequence ID" value="KAG5558481.1"/>
    <property type="molecule type" value="Genomic_DNA"/>
</dbReference>
<dbReference type="Proteomes" id="UP000823749">
    <property type="component" value="Chromosome 3"/>
</dbReference>
<dbReference type="PRINTS" id="PR00404">
    <property type="entry name" value="MADSDOMAIN"/>
</dbReference>
<evidence type="ECO:0000256" key="2">
    <source>
        <dbReference type="ARBA" id="ARBA00023015"/>
    </source>
</evidence>
<dbReference type="GO" id="GO:0005634">
    <property type="term" value="C:nucleus"/>
    <property type="evidence" value="ECO:0007669"/>
    <property type="project" value="UniProtKB-SubCell"/>
</dbReference>
<sequence>MKVVLYLEGSRWNLPISKEVLSASVDAPNKVKLSHVRFLPRSLRPVFSEQAVSRDSLLYLEMVRGKIEMKRIENGTSRQVTFSKRRNGLLKKAYELSVLCDAQVALIIFSPTGRLHEFSSSKGRISGGELYGGGGGYGRGSGGEYGGGGGKVRFKCEEKVYMARNCCQEAVVEVEGMAAIMAEVAAATTVVSAVEKRVVDGVRDWIFTEGFGQKHMNKDWMGSGDSDLKQQLKQEAANMAKKMEILEASQRKFLGQSVATCSVEELRELDNQLERSLRNVRARKEYLFREQIEKLKEKERLLLEENTRLSEKCGENEKKEAATCSQSSQSSELVETELSLASFLK</sequence>
<feature type="domain" description="MADS-box" evidence="7">
    <location>
        <begin position="62"/>
        <end position="122"/>
    </location>
</feature>
<evidence type="ECO:0000256" key="3">
    <source>
        <dbReference type="ARBA" id="ARBA00023125"/>
    </source>
</evidence>
<dbReference type="PROSITE" id="PS51297">
    <property type="entry name" value="K_BOX"/>
    <property type="match status" value="1"/>
</dbReference>
<evidence type="ECO:0000256" key="6">
    <source>
        <dbReference type="SAM" id="MobiDB-lite"/>
    </source>
</evidence>
<dbReference type="AlphaFoldDB" id="A0AAV6L1H3"/>
<dbReference type="GO" id="GO:0000977">
    <property type="term" value="F:RNA polymerase II transcription regulatory region sequence-specific DNA binding"/>
    <property type="evidence" value="ECO:0007669"/>
    <property type="project" value="InterPro"/>
</dbReference>
<name>A0AAV6L1H3_9ERIC</name>
<feature type="region of interest" description="Disordered" evidence="6">
    <location>
        <begin position="310"/>
        <end position="345"/>
    </location>
</feature>
<evidence type="ECO:0000256" key="4">
    <source>
        <dbReference type="ARBA" id="ARBA00023163"/>
    </source>
</evidence>
<dbReference type="GO" id="GO:0045944">
    <property type="term" value="P:positive regulation of transcription by RNA polymerase II"/>
    <property type="evidence" value="ECO:0007669"/>
    <property type="project" value="InterPro"/>
</dbReference>
<evidence type="ECO:0000313" key="9">
    <source>
        <dbReference type="EMBL" id="KAG5558481.1"/>
    </source>
</evidence>
<evidence type="ECO:0000313" key="10">
    <source>
        <dbReference type="Proteomes" id="UP000823749"/>
    </source>
</evidence>
<comment type="subcellular location">
    <subcellularLocation>
        <location evidence="1">Nucleus</location>
    </subcellularLocation>
</comment>
<dbReference type="SMART" id="SM00432">
    <property type="entry name" value="MADS"/>
    <property type="match status" value="1"/>
</dbReference>
<dbReference type="PROSITE" id="PS00350">
    <property type="entry name" value="MADS_BOX_1"/>
    <property type="match status" value="1"/>
</dbReference>
<comment type="caution">
    <text evidence="9">The sequence shown here is derived from an EMBL/GenBank/DDBJ whole genome shotgun (WGS) entry which is preliminary data.</text>
</comment>
<dbReference type="PROSITE" id="PS50066">
    <property type="entry name" value="MADS_BOX_2"/>
    <property type="match status" value="1"/>
</dbReference>
<reference evidence="9" key="1">
    <citation type="submission" date="2020-08" db="EMBL/GenBank/DDBJ databases">
        <title>Plant Genome Project.</title>
        <authorList>
            <person name="Zhang R.-G."/>
        </authorList>
    </citation>
    <scope>NUCLEOTIDE SEQUENCE</scope>
    <source>
        <strain evidence="9">WSP0</strain>
        <tissue evidence="9">Leaf</tissue>
    </source>
</reference>
<dbReference type="SUPFAM" id="SSF55455">
    <property type="entry name" value="SRF-like"/>
    <property type="match status" value="1"/>
</dbReference>
<feature type="compositionally biased region" description="Polar residues" evidence="6">
    <location>
        <begin position="323"/>
        <end position="333"/>
    </location>
</feature>
<gene>
    <name evidence="9" type="ORF">RHGRI_008426</name>
</gene>
<dbReference type="PANTHER" id="PTHR48019">
    <property type="entry name" value="SERUM RESPONSE FACTOR HOMOLOG"/>
    <property type="match status" value="1"/>
</dbReference>
<dbReference type="InterPro" id="IPR002100">
    <property type="entry name" value="TF_MADSbox"/>
</dbReference>
<proteinExistence type="predicted"/>
<dbReference type="Pfam" id="PF00319">
    <property type="entry name" value="SRF-TF"/>
    <property type="match status" value="1"/>
</dbReference>
<feature type="compositionally biased region" description="Basic and acidic residues" evidence="6">
    <location>
        <begin position="310"/>
        <end position="321"/>
    </location>
</feature>
<dbReference type="InterPro" id="IPR050142">
    <property type="entry name" value="MADS-box/MEF2_TF"/>
</dbReference>
<evidence type="ECO:0000259" key="7">
    <source>
        <dbReference type="PROSITE" id="PS50066"/>
    </source>
</evidence>
<keyword evidence="2" id="KW-0805">Transcription regulation</keyword>
<dbReference type="InterPro" id="IPR033896">
    <property type="entry name" value="MEF2-like_N"/>
</dbReference>
<dbReference type="Pfam" id="PF01486">
    <property type="entry name" value="K-box"/>
    <property type="match status" value="1"/>
</dbReference>
<evidence type="ECO:0000256" key="5">
    <source>
        <dbReference type="ARBA" id="ARBA00023242"/>
    </source>
</evidence>
<keyword evidence="10" id="KW-1185">Reference proteome</keyword>
<dbReference type="GO" id="GO:0003700">
    <property type="term" value="F:DNA-binding transcription factor activity"/>
    <property type="evidence" value="ECO:0007669"/>
    <property type="project" value="InterPro"/>
</dbReference>
<keyword evidence="4" id="KW-0804">Transcription</keyword>
<accession>A0AAV6L1H3</accession>
<dbReference type="InterPro" id="IPR036879">
    <property type="entry name" value="TF_MADSbox_sf"/>
</dbReference>
<evidence type="ECO:0000256" key="1">
    <source>
        <dbReference type="ARBA" id="ARBA00004123"/>
    </source>
</evidence>
<feature type="domain" description="K-box" evidence="8">
    <location>
        <begin position="229"/>
        <end position="319"/>
    </location>
</feature>
<keyword evidence="3" id="KW-0238">DNA-binding</keyword>
<dbReference type="GO" id="GO:0046983">
    <property type="term" value="F:protein dimerization activity"/>
    <property type="evidence" value="ECO:0007669"/>
    <property type="project" value="InterPro"/>
</dbReference>
<dbReference type="CDD" id="cd00265">
    <property type="entry name" value="MADS_MEF2_like"/>
    <property type="match status" value="1"/>
</dbReference>
<organism evidence="9 10">
    <name type="scientific">Rhododendron griersonianum</name>
    <dbReference type="NCBI Taxonomy" id="479676"/>
    <lineage>
        <taxon>Eukaryota</taxon>
        <taxon>Viridiplantae</taxon>
        <taxon>Streptophyta</taxon>
        <taxon>Embryophyta</taxon>
        <taxon>Tracheophyta</taxon>
        <taxon>Spermatophyta</taxon>
        <taxon>Magnoliopsida</taxon>
        <taxon>eudicotyledons</taxon>
        <taxon>Gunneridae</taxon>
        <taxon>Pentapetalae</taxon>
        <taxon>asterids</taxon>
        <taxon>Ericales</taxon>
        <taxon>Ericaceae</taxon>
        <taxon>Ericoideae</taxon>
        <taxon>Rhodoreae</taxon>
        <taxon>Rhododendron</taxon>
    </lineage>
</organism>
<dbReference type="Gene3D" id="3.40.1810.10">
    <property type="entry name" value="Transcription factor, MADS-box"/>
    <property type="match status" value="1"/>
</dbReference>
<protein>
    <submittedName>
        <fullName evidence="9">Uncharacterized protein</fullName>
    </submittedName>
</protein>